<sequence>MHEAYAFLEPWCAVLRGRLAMENRFSDNLWLSVRPPLSLLAILNREAAEIRLLREALELLSLVAIVDNEACKFLLLERCDLKLDDQFDEEIIPRFIFRSDAEHLRYSALLPSATIRQFFLGHRTSAAFQAARSTILKLHRGRQKVKKWSKIPYTLQFTDLWNVGQSVLSAHWSTLLVTLDEIQKRNEGHKAVVDDGDYFVYELESMPDLTISELQVSLEQELQIGFFRPEQEMAVVLRFLQLVGMSLLKLSIQTGVSAAIDVQAILNACPRLDQLYLDSVQIDLDVLMLEVEKGTANIHSFGLTYYNAPVDVITRFAKKLGDPSSALTNGMRELCLSADNDESPMSEESVQAFLDVLKTNGKLVYLELLVLPELFDRYAAAFGQHHRETLSIEKEKLPLRCRLAFLSVDRVNDIFFHLDSHVIQQIFDFAAINAKRTVRLR</sequence>
<dbReference type="VEuPathDB" id="FungiDB:PC110_g5952"/>
<protein>
    <submittedName>
        <fullName evidence="1">Uncharacterized protein</fullName>
    </submittedName>
</protein>
<proteinExistence type="predicted"/>
<dbReference type="EMBL" id="JAENGZ010000344">
    <property type="protein sequence ID" value="KAG6961563.1"/>
    <property type="molecule type" value="Genomic_DNA"/>
</dbReference>
<reference evidence="1" key="1">
    <citation type="submission" date="2021-01" db="EMBL/GenBank/DDBJ databases">
        <title>Phytophthora aleatoria, a newly-described species from Pinus radiata is distinct from Phytophthora cactorum isolates based on comparative genomics.</title>
        <authorList>
            <person name="Mcdougal R."/>
            <person name="Panda P."/>
            <person name="Williams N."/>
            <person name="Studholme D.J."/>
        </authorList>
    </citation>
    <scope>NUCLEOTIDE SEQUENCE</scope>
    <source>
        <strain evidence="1">NZFS 3830</strain>
    </source>
</reference>
<organism evidence="1 2">
    <name type="scientific">Phytophthora cactorum</name>
    <dbReference type="NCBI Taxonomy" id="29920"/>
    <lineage>
        <taxon>Eukaryota</taxon>
        <taxon>Sar</taxon>
        <taxon>Stramenopiles</taxon>
        <taxon>Oomycota</taxon>
        <taxon>Peronosporomycetes</taxon>
        <taxon>Peronosporales</taxon>
        <taxon>Peronosporaceae</taxon>
        <taxon>Phytophthora</taxon>
    </lineage>
</organism>
<dbReference type="OrthoDB" id="101030at2759"/>
<evidence type="ECO:0000313" key="2">
    <source>
        <dbReference type="Proteomes" id="UP000688947"/>
    </source>
</evidence>
<dbReference type="AlphaFoldDB" id="A0A8T1UEM3"/>
<gene>
    <name evidence="1" type="ORF">JG687_00007626</name>
</gene>
<name>A0A8T1UEM3_9STRA</name>
<evidence type="ECO:0000313" key="1">
    <source>
        <dbReference type="EMBL" id="KAG6961563.1"/>
    </source>
</evidence>
<accession>A0A8T1UEM3</accession>
<dbReference type="Proteomes" id="UP000688947">
    <property type="component" value="Unassembled WGS sequence"/>
</dbReference>
<comment type="caution">
    <text evidence="1">The sequence shown here is derived from an EMBL/GenBank/DDBJ whole genome shotgun (WGS) entry which is preliminary data.</text>
</comment>